<comment type="subcellular location">
    <subcellularLocation>
        <location evidence="1 5">Membrane</location>
        <topology evidence="1 5">Multi-pass membrane protein</topology>
    </subcellularLocation>
</comment>
<feature type="transmembrane region" description="Helical" evidence="6">
    <location>
        <begin position="271"/>
        <end position="295"/>
    </location>
</feature>
<sequence>MKSDTFLVPFWEKKKHEDAVWWKDKRFKKFIFYLKAVLYSFSGLMIAWSFIQSFAAPYTRYHSNPGTGLEFGYLPGKYGTGKIKFDLGSWSIAGPQYHAFFEPSTVYGPFLSWFVYPVAKVFVGLVYVFDKSSEYLANSGLDVIFAMIIVMFIMRFINFWPTLRSSIYSEKQVLHQPTIDAITAKYAKYDQNDRQVKLQKHQEITAYNKKHNLKPFAALENIFITTPIFLIIFKVVTICRPIKFTVLFGLWDLSKTPSSMVFKHFISERGWLYLLLFLFIIPTNFFSQKISVILSKRRNPHLKQQTHNSNSQLYKMGKTQKIITIILLSSTFFWSTSLAIYYFFNSIFTIFQSLLIHYILIRRKQKVNLAQMKLQKLGIDV</sequence>
<evidence type="ECO:0000313" key="8">
    <source>
        <dbReference type="EMBL" id="GCE63195.1"/>
    </source>
</evidence>
<dbReference type="PANTHER" id="PTHR12428:SF65">
    <property type="entry name" value="CYTOCHROME C OXIDASE ASSEMBLY PROTEIN COX18, MITOCHONDRIAL"/>
    <property type="match status" value="1"/>
</dbReference>
<protein>
    <submittedName>
        <fullName evidence="8">Putative inner membrane protein translocase component YidC</fullName>
    </submittedName>
</protein>
<dbReference type="InterPro" id="IPR028055">
    <property type="entry name" value="YidC/Oxa/ALB_C"/>
</dbReference>
<keyword evidence="4 6" id="KW-0472">Membrane</keyword>
<feature type="transmembrane region" description="Helical" evidence="6">
    <location>
        <begin position="110"/>
        <end position="129"/>
    </location>
</feature>
<comment type="similarity">
    <text evidence="5">Belongs to the OXA1/ALB3/YidC family.</text>
</comment>
<evidence type="ECO:0000256" key="3">
    <source>
        <dbReference type="ARBA" id="ARBA00022989"/>
    </source>
</evidence>
<proteinExistence type="inferred from homology"/>
<name>A0A478FSY7_9MOLU</name>
<evidence type="ECO:0000256" key="2">
    <source>
        <dbReference type="ARBA" id="ARBA00022692"/>
    </source>
</evidence>
<feature type="domain" description="Membrane insertase YidC/Oxa/ALB C-terminal" evidence="7">
    <location>
        <begin position="145"/>
        <end position="357"/>
    </location>
</feature>
<dbReference type="PANTHER" id="PTHR12428">
    <property type="entry name" value="OXA1"/>
    <property type="match status" value="1"/>
</dbReference>
<feature type="transmembrane region" description="Helical" evidence="6">
    <location>
        <begin position="135"/>
        <end position="157"/>
    </location>
</feature>
<feature type="transmembrane region" description="Helical" evidence="6">
    <location>
        <begin position="340"/>
        <end position="361"/>
    </location>
</feature>
<dbReference type="GO" id="GO:0032977">
    <property type="term" value="F:membrane insertase activity"/>
    <property type="evidence" value="ECO:0007669"/>
    <property type="project" value="InterPro"/>
</dbReference>
<evidence type="ECO:0000256" key="1">
    <source>
        <dbReference type="ARBA" id="ARBA00004141"/>
    </source>
</evidence>
<comment type="caution">
    <text evidence="8">The sequence shown here is derived from an EMBL/GenBank/DDBJ whole genome shotgun (WGS) entry which is preliminary data.</text>
</comment>
<dbReference type="GO" id="GO:0051205">
    <property type="term" value="P:protein insertion into membrane"/>
    <property type="evidence" value="ECO:0007669"/>
    <property type="project" value="TreeGrafter"/>
</dbReference>
<organism evidence="8 9">
    <name type="scientific">Candidatus Mycoplasma haematohominis</name>
    <dbReference type="NCBI Taxonomy" id="1494318"/>
    <lineage>
        <taxon>Bacteria</taxon>
        <taxon>Bacillati</taxon>
        <taxon>Mycoplasmatota</taxon>
        <taxon>Mollicutes</taxon>
        <taxon>Mycoplasmataceae</taxon>
        <taxon>Mycoplasma</taxon>
    </lineage>
</organism>
<evidence type="ECO:0000256" key="5">
    <source>
        <dbReference type="RuleBase" id="RU003945"/>
    </source>
</evidence>
<reference evidence="8 9" key="1">
    <citation type="submission" date="2019-01" db="EMBL/GenBank/DDBJ databases">
        <title>Draft genome sequences of Candidatus Mycoplasma haemohominis SWG34-3 identified from a patient with pyrexia, anemia and liver dysfunction.</title>
        <authorList>
            <person name="Sekizuka T."/>
            <person name="Hattori N."/>
            <person name="Katano H."/>
            <person name="Takuma T."/>
            <person name="Ito T."/>
            <person name="Arai N."/>
            <person name="Yanai R."/>
            <person name="Ishii S."/>
            <person name="Miura Y."/>
            <person name="Tokunaga T."/>
            <person name="Watanabe H."/>
            <person name="Nomura N."/>
            <person name="Eguchi J."/>
            <person name="Arai T."/>
            <person name="Hasegawa H."/>
            <person name="Nakamaki T."/>
            <person name="Wakita T."/>
            <person name="Niki Y."/>
            <person name="Kuroda M."/>
        </authorList>
    </citation>
    <scope>NUCLEOTIDE SEQUENCE [LARGE SCALE GENOMIC DNA]</scope>
    <source>
        <strain evidence="8">SWG34-3</strain>
    </source>
</reference>
<gene>
    <name evidence="8" type="ORF">MHSWG343_01730</name>
</gene>
<keyword evidence="2 5" id="KW-0812">Transmembrane</keyword>
<evidence type="ECO:0000256" key="4">
    <source>
        <dbReference type="ARBA" id="ARBA00023136"/>
    </source>
</evidence>
<dbReference type="EMBL" id="BIMN01000001">
    <property type="protein sequence ID" value="GCE63195.1"/>
    <property type="molecule type" value="Genomic_DNA"/>
</dbReference>
<dbReference type="AlphaFoldDB" id="A0A478FSY7"/>
<evidence type="ECO:0000259" key="7">
    <source>
        <dbReference type="Pfam" id="PF02096"/>
    </source>
</evidence>
<accession>A0A478FSY7</accession>
<evidence type="ECO:0000256" key="6">
    <source>
        <dbReference type="SAM" id="Phobius"/>
    </source>
</evidence>
<keyword evidence="3 6" id="KW-1133">Transmembrane helix</keyword>
<dbReference type="Pfam" id="PF02096">
    <property type="entry name" value="60KD_IMP"/>
    <property type="match status" value="1"/>
</dbReference>
<dbReference type="InterPro" id="IPR001708">
    <property type="entry name" value="YidC/ALB3/OXA1/COX18"/>
</dbReference>
<feature type="transmembrane region" description="Helical" evidence="6">
    <location>
        <begin position="30"/>
        <end position="51"/>
    </location>
</feature>
<evidence type="ECO:0000313" key="9">
    <source>
        <dbReference type="Proteomes" id="UP000324831"/>
    </source>
</evidence>
<dbReference type="Proteomes" id="UP000324831">
    <property type="component" value="Unassembled WGS sequence"/>
</dbReference>
<dbReference type="GO" id="GO:0005886">
    <property type="term" value="C:plasma membrane"/>
    <property type="evidence" value="ECO:0007669"/>
    <property type="project" value="TreeGrafter"/>
</dbReference>